<gene>
    <name evidence="2" type="ORF">SDC9_184263</name>
</gene>
<organism evidence="2">
    <name type="scientific">bioreactor metagenome</name>
    <dbReference type="NCBI Taxonomy" id="1076179"/>
    <lineage>
        <taxon>unclassified sequences</taxon>
        <taxon>metagenomes</taxon>
        <taxon>ecological metagenomes</taxon>
    </lineage>
</organism>
<protein>
    <submittedName>
        <fullName evidence="2">Uncharacterized protein</fullName>
    </submittedName>
</protein>
<comment type="caution">
    <text evidence="2">The sequence shown here is derived from an EMBL/GenBank/DDBJ whole genome shotgun (WGS) entry which is preliminary data.</text>
</comment>
<accession>A0A645HEF8</accession>
<reference evidence="2" key="1">
    <citation type="submission" date="2019-08" db="EMBL/GenBank/DDBJ databases">
        <authorList>
            <person name="Kucharzyk K."/>
            <person name="Murdoch R.W."/>
            <person name="Higgins S."/>
            <person name="Loffler F."/>
        </authorList>
    </citation>
    <scope>NUCLEOTIDE SEQUENCE</scope>
</reference>
<dbReference type="EMBL" id="VSSQ01091064">
    <property type="protein sequence ID" value="MPN36752.1"/>
    <property type="molecule type" value="Genomic_DNA"/>
</dbReference>
<feature type="region of interest" description="Disordered" evidence="1">
    <location>
        <begin position="29"/>
        <end position="80"/>
    </location>
</feature>
<sequence>MPQHRIFLQCRKLSWSVVDQEDLHQQRCTGKQRDIGANQPHQHRCFQRKDDGENQRQHQSNYDGGDRQRQAGMQPFQQFR</sequence>
<proteinExistence type="predicted"/>
<dbReference type="AlphaFoldDB" id="A0A645HEF8"/>
<feature type="compositionally biased region" description="Basic and acidic residues" evidence="1">
    <location>
        <begin position="47"/>
        <end position="56"/>
    </location>
</feature>
<name>A0A645HEF8_9ZZZZ</name>
<evidence type="ECO:0000313" key="2">
    <source>
        <dbReference type="EMBL" id="MPN36752.1"/>
    </source>
</evidence>
<evidence type="ECO:0000256" key="1">
    <source>
        <dbReference type="SAM" id="MobiDB-lite"/>
    </source>
</evidence>